<dbReference type="Gene3D" id="1.20.120.910">
    <property type="entry name" value="DksA, coiled-coil domain"/>
    <property type="match status" value="1"/>
</dbReference>
<evidence type="ECO:0000259" key="6">
    <source>
        <dbReference type="Pfam" id="PF01258"/>
    </source>
</evidence>
<feature type="region of interest" description="Disordered" evidence="5">
    <location>
        <begin position="1"/>
        <end position="31"/>
    </location>
</feature>
<reference evidence="7 8" key="1">
    <citation type="submission" date="2022-10" db="EMBL/GenBank/DDBJ databases">
        <authorList>
            <person name="Xie J."/>
            <person name="Shen N."/>
        </authorList>
    </citation>
    <scope>NUCLEOTIDE SEQUENCE [LARGE SCALE GENOMIC DNA]</scope>
    <source>
        <strain evidence="7 8">YIM65594</strain>
    </source>
</reference>
<keyword evidence="1" id="KW-0479">Metal-binding</keyword>
<dbReference type="SUPFAM" id="SSF57716">
    <property type="entry name" value="Glucocorticoid receptor-like (DNA-binding domain)"/>
    <property type="match status" value="1"/>
</dbReference>
<dbReference type="Pfam" id="PF01258">
    <property type="entry name" value="zf-dskA_traR"/>
    <property type="match status" value="1"/>
</dbReference>
<evidence type="ECO:0000313" key="8">
    <source>
        <dbReference type="Proteomes" id="UP001354931"/>
    </source>
</evidence>
<dbReference type="PROSITE" id="PS51128">
    <property type="entry name" value="ZF_DKSA_2"/>
    <property type="match status" value="1"/>
</dbReference>
<dbReference type="Proteomes" id="UP001354931">
    <property type="component" value="Unassembled WGS sequence"/>
</dbReference>
<feature type="domain" description="Zinc finger DksA/TraR C4-type" evidence="6">
    <location>
        <begin position="73"/>
        <end position="105"/>
    </location>
</feature>
<evidence type="ECO:0000256" key="4">
    <source>
        <dbReference type="PROSITE-ProRule" id="PRU00510"/>
    </source>
</evidence>
<dbReference type="PANTHER" id="PTHR33823">
    <property type="entry name" value="RNA POLYMERASE-BINDING TRANSCRIPTION FACTOR DKSA-RELATED"/>
    <property type="match status" value="1"/>
</dbReference>
<evidence type="ECO:0000256" key="3">
    <source>
        <dbReference type="ARBA" id="ARBA00022833"/>
    </source>
</evidence>
<accession>A0ABU6FDJ4</accession>
<evidence type="ECO:0000256" key="5">
    <source>
        <dbReference type="SAM" id="MobiDB-lite"/>
    </source>
</evidence>
<gene>
    <name evidence="7" type="ORF">OKJ99_31910</name>
</gene>
<evidence type="ECO:0000256" key="2">
    <source>
        <dbReference type="ARBA" id="ARBA00022771"/>
    </source>
</evidence>
<name>A0ABU6FDJ4_9ACTN</name>
<organism evidence="7 8">
    <name type="scientific">Streptomyces endophyticus</name>
    <dbReference type="NCBI Taxonomy" id="714166"/>
    <lineage>
        <taxon>Bacteria</taxon>
        <taxon>Bacillati</taxon>
        <taxon>Actinomycetota</taxon>
        <taxon>Actinomycetes</taxon>
        <taxon>Kitasatosporales</taxon>
        <taxon>Streptomycetaceae</taxon>
        <taxon>Streptomyces</taxon>
    </lineage>
</organism>
<keyword evidence="8" id="KW-1185">Reference proteome</keyword>
<dbReference type="RefSeq" id="WP_326021437.1">
    <property type="nucleotide sequence ID" value="NZ_JAOZYC010000157.1"/>
</dbReference>
<protein>
    <submittedName>
        <fullName evidence="7">TraR/DksA C4-type zinc finger protein</fullName>
    </submittedName>
</protein>
<sequence>MSLDASRTEPRPERPASHETRRRLEHARTTSLTQLHALAADGHTDEQLMSTQKTAIEQTLQDIDAALARVKDGTYGTCRSCHTPVPEERLEILPYTQYCVTCRRRTAT</sequence>
<keyword evidence="3" id="KW-0862">Zinc</keyword>
<dbReference type="EMBL" id="JAOZYC010000157">
    <property type="protein sequence ID" value="MEB8342111.1"/>
    <property type="molecule type" value="Genomic_DNA"/>
</dbReference>
<feature type="compositionally biased region" description="Basic and acidic residues" evidence="5">
    <location>
        <begin position="1"/>
        <end position="19"/>
    </location>
</feature>
<dbReference type="InterPro" id="IPR000962">
    <property type="entry name" value="Znf_DskA_TraR"/>
</dbReference>
<feature type="zinc finger region" description="dksA C4-type" evidence="4">
    <location>
        <begin position="78"/>
        <end position="102"/>
    </location>
</feature>
<proteinExistence type="predicted"/>
<evidence type="ECO:0000313" key="7">
    <source>
        <dbReference type="EMBL" id="MEB8342111.1"/>
    </source>
</evidence>
<evidence type="ECO:0000256" key="1">
    <source>
        <dbReference type="ARBA" id="ARBA00022723"/>
    </source>
</evidence>
<comment type="caution">
    <text evidence="7">The sequence shown here is derived from an EMBL/GenBank/DDBJ whole genome shotgun (WGS) entry which is preliminary data.</text>
</comment>
<keyword evidence="2" id="KW-0863">Zinc-finger</keyword>
<dbReference type="PANTHER" id="PTHR33823:SF4">
    <property type="entry name" value="GENERAL STRESS PROTEIN 16O"/>
    <property type="match status" value="1"/>
</dbReference>